<feature type="non-terminal residue" evidence="7">
    <location>
        <position position="815"/>
    </location>
</feature>
<evidence type="ECO:0000256" key="3">
    <source>
        <dbReference type="ARBA" id="ARBA00023157"/>
    </source>
</evidence>
<evidence type="ECO:0000259" key="6">
    <source>
        <dbReference type="Pfam" id="PF22178"/>
    </source>
</evidence>
<dbReference type="SUPFAM" id="SSF69255">
    <property type="entry name" value="gp5 N-terminal domain-like"/>
    <property type="match status" value="1"/>
</dbReference>
<evidence type="ECO:0000256" key="4">
    <source>
        <dbReference type="SAM" id="MobiDB-lite"/>
    </source>
</evidence>
<feature type="domain" description="Gp5/Type VI secretion system Vgr C-terminal trimerisation" evidence="6">
    <location>
        <begin position="498"/>
        <end position="607"/>
    </location>
</feature>
<dbReference type="EMBL" id="AGUF01000016">
    <property type="protein sequence ID" value="EHK67720.1"/>
    <property type="molecule type" value="Genomic_DNA"/>
</dbReference>
<name>H0F1Z4_9BURK</name>
<dbReference type="AlphaFoldDB" id="H0F1Z4"/>
<comment type="caution">
    <text evidence="7">The sequence shown here is derived from an EMBL/GenBank/DDBJ whole genome shotgun (WGS) entry which is preliminary data.</text>
</comment>
<dbReference type="Gene3D" id="4.10.220.110">
    <property type="match status" value="1"/>
</dbReference>
<keyword evidence="2" id="KW-0147">Chitin-binding</keyword>
<dbReference type="InterPro" id="IPR006533">
    <property type="entry name" value="T6SS_Vgr_RhsGE"/>
</dbReference>
<dbReference type="Gene3D" id="2.40.50.230">
    <property type="entry name" value="Gp5 N-terminal domain"/>
    <property type="match status" value="1"/>
</dbReference>
<dbReference type="NCBIfam" id="TIGR01646">
    <property type="entry name" value="vgr_GE"/>
    <property type="match status" value="1"/>
</dbReference>
<reference evidence="7 8" key="1">
    <citation type="journal article" date="2012" name="J. Bacteriol.">
        <title>Genome sequence of the highly efficient arsenite-oxidizing bacterium Achromobacter arsenitoxydans SY8.</title>
        <authorList>
            <person name="Li X."/>
            <person name="Hu Y."/>
            <person name="Gong J."/>
            <person name="Lin Y."/>
            <person name="Johnstone L."/>
            <person name="Rensing C."/>
            <person name="Wang G."/>
        </authorList>
    </citation>
    <scope>NUCLEOTIDE SEQUENCE [LARGE SCALE GENOMIC DNA]</scope>
    <source>
        <strain evidence="7 8">SY8</strain>
    </source>
</reference>
<protein>
    <submittedName>
        <fullName evidence="7">Type VI secretion system Vgr family protein</fullName>
    </submittedName>
</protein>
<dbReference type="Gene3D" id="3.55.50.10">
    <property type="entry name" value="Baseplate protein-like domains"/>
    <property type="match status" value="1"/>
</dbReference>
<dbReference type="Proteomes" id="UP000003113">
    <property type="component" value="Unassembled WGS sequence"/>
</dbReference>
<dbReference type="SUPFAM" id="SSF69279">
    <property type="entry name" value="Phage tail proteins"/>
    <property type="match status" value="2"/>
</dbReference>
<sequence>MASENIPLLNQARTVQIRGAGLPSTLGRPMLRFRSLEGRERMGQLFTYEVLLRTPNSTQMPLSVSANVDLKDMIGKELTVTIQLSDGTGREITGLVVKAGFVRQDGDHNLYRVILRPWLWLATLTTDYKIFQDQSVVEIIDSVLKDYPYPVDKRLDIEKYAILPESLSNEPRNFQVQYGETDFDFIQRLMEEWGIYWFFEHSGGTHRLVLCDHVGAHRPPDSPAYQDIAMQAEGGRLDVDVFHEFGVDERLFPGRVVVDDFDFTRPRMPLATSSHQPRETSWAEGEIYEWPGDYTDAKHGALISRVRMEERRARGVRSHGYGNVRGLAAGQTFFLTEHLYERANREYLVLASDLVLNEIEEESGGSVTYECVNQMEVQPTEEVFRMPRTLPKPVVSGPQSAIVVGPPGQEVWTDEFGRVKVRFLWDRYARNDASDSCWVRVNQAWAGSNFGGMYIPRIGQEVVISFMNGDPDRPIILGGLYNSVTRPPWDLPGEATKSGIKTRSLEGGRENYNGLRFEDRVGAEEFYMQAEREMVTLTKGNESRTVALSLGMLVGLNHNECVGGMLSSTVVGAASYNVGLAHSTQVGGACALNVGGAYAVNVGAAVNFNVGAGYLLNAGAAVSITCGKSAINMLHDGTIKIIGKAVEIVGAEAVKVKGTEVHLDKYEKKKDKGALGFGMGLGVPPVVLPDIPKDLLAGLKAGLVLPLPLPGLPPSGTLPPVGTPTPPGTPTPTPPGTTTPTPTPTETPTPTPTETPPPTPTETPPPTPTETPPPTPTETPPPTPTDTPTPTPTETPPPTPTETPPPTPTENTDAD</sequence>
<dbReference type="STRING" id="477184.KYC_03902"/>
<dbReference type="Gene3D" id="2.30.110.50">
    <property type="match status" value="1"/>
</dbReference>
<dbReference type="InterPro" id="IPR051940">
    <property type="entry name" value="Chitin_bind-dev_reg"/>
</dbReference>
<dbReference type="Pfam" id="PF22178">
    <property type="entry name" value="Gp5_trimer_C"/>
    <property type="match status" value="1"/>
</dbReference>
<dbReference type="PANTHER" id="PTHR23301:SF0">
    <property type="entry name" value="CHITIN-BINDING TYPE-2 DOMAIN-CONTAINING PROTEIN-RELATED"/>
    <property type="match status" value="1"/>
</dbReference>
<feature type="region of interest" description="Disordered" evidence="4">
    <location>
        <begin position="715"/>
        <end position="815"/>
    </location>
</feature>
<dbReference type="eggNOG" id="COG3501">
    <property type="taxonomic scope" value="Bacteria"/>
</dbReference>
<dbReference type="InterPro" id="IPR017847">
    <property type="entry name" value="T6SS_RhsGE_Vgr_subset"/>
</dbReference>
<dbReference type="InterPro" id="IPR006531">
    <property type="entry name" value="Gp5/Vgr_OB"/>
</dbReference>
<feature type="domain" description="Gp5/Type VI secretion system Vgr protein OB-fold" evidence="5">
    <location>
        <begin position="414"/>
        <end position="481"/>
    </location>
</feature>
<keyword evidence="3" id="KW-1015">Disulfide bond</keyword>
<accession>H0F1Z4</accession>
<proteinExistence type="inferred from homology"/>
<feature type="compositionally biased region" description="Pro residues" evidence="4">
    <location>
        <begin position="715"/>
        <end position="808"/>
    </location>
</feature>
<dbReference type="SUPFAM" id="SSF69349">
    <property type="entry name" value="Phage fibre proteins"/>
    <property type="match status" value="1"/>
</dbReference>
<gene>
    <name evidence="7" type="ORF">KYC_03902</name>
</gene>
<organism evidence="7 8">
    <name type="scientific">Achromobacter arsenitoxydans SY8</name>
    <dbReference type="NCBI Taxonomy" id="477184"/>
    <lineage>
        <taxon>Bacteria</taxon>
        <taxon>Pseudomonadati</taxon>
        <taxon>Pseudomonadota</taxon>
        <taxon>Betaproteobacteria</taxon>
        <taxon>Burkholderiales</taxon>
        <taxon>Alcaligenaceae</taxon>
        <taxon>Achromobacter</taxon>
    </lineage>
</organism>
<evidence type="ECO:0000313" key="8">
    <source>
        <dbReference type="Proteomes" id="UP000003113"/>
    </source>
</evidence>
<dbReference type="Pfam" id="PF04717">
    <property type="entry name" value="Phage_base_V"/>
    <property type="match status" value="1"/>
</dbReference>
<evidence type="ECO:0000256" key="1">
    <source>
        <dbReference type="ARBA" id="ARBA00005558"/>
    </source>
</evidence>
<dbReference type="NCBIfam" id="TIGR03361">
    <property type="entry name" value="VI_Rhs_Vgr"/>
    <property type="match status" value="1"/>
</dbReference>
<dbReference type="OrthoDB" id="1907165at2"/>
<keyword evidence="8" id="KW-1185">Reference proteome</keyword>
<evidence type="ECO:0000256" key="2">
    <source>
        <dbReference type="ARBA" id="ARBA00022669"/>
    </source>
</evidence>
<evidence type="ECO:0000259" key="5">
    <source>
        <dbReference type="Pfam" id="PF04717"/>
    </source>
</evidence>
<dbReference type="InterPro" id="IPR054030">
    <property type="entry name" value="Gp5_Vgr_C"/>
</dbReference>
<dbReference type="Pfam" id="PF05954">
    <property type="entry name" value="Phage_GPD"/>
    <property type="match status" value="1"/>
</dbReference>
<dbReference type="GO" id="GO:0008061">
    <property type="term" value="F:chitin binding"/>
    <property type="evidence" value="ECO:0007669"/>
    <property type="project" value="UniProtKB-KW"/>
</dbReference>
<evidence type="ECO:0000313" key="7">
    <source>
        <dbReference type="EMBL" id="EHK67720.1"/>
    </source>
</evidence>
<comment type="similarity">
    <text evidence="1">Belongs to the VgrG protein family.</text>
</comment>
<dbReference type="PANTHER" id="PTHR23301">
    <property type="entry name" value="CHITIN BINDING PERITROPHIN-A"/>
    <property type="match status" value="1"/>
</dbReference>
<dbReference type="eggNOG" id="COG3266">
    <property type="taxonomic scope" value="Bacteria"/>
</dbReference>
<dbReference type="InterPro" id="IPR037026">
    <property type="entry name" value="Vgr_OB-fold_dom_sf"/>
</dbReference>